<gene>
    <name evidence="5" type="ORF">GTO87_03295</name>
</gene>
<dbReference type="Pfam" id="PF07261">
    <property type="entry name" value="DnaB_2"/>
    <property type="match status" value="1"/>
</dbReference>
<comment type="similarity">
    <text evidence="1">Belongs to the DnaB/DnaD family.</text>
</comment>
<dbReference type="Pfam" id="PF25888">
    <property type="entry name" value="WHD_DnaB"/>
    <property type="match status" value="1"/>
</dbReference>
<feature type="compositionally biased region" description="Basic and acidic residues" evidence="2">
    <location>
        <begin position="432"/>
        <end position="449"/>
    </location>
</feature>
<feature type="domain" description="Replicative helicase loading/DNA remodeling protein DnaB N-terminal winged helix" evidence="4">
    <location>
        <begin position="11"/>
        <end position="248"/>
    </location>
</feature>
<reference evidence="5 6" key="1">
    <citation type="submission" date="2020-01" db="EMBL/GenBank/DDBJ databases">
        <title>Complete and circular genome sequences of six lactobacillus isolates from horses.</title>
        <authorList>
            <person name="Hassan H.M."/>
        </authorList>
    </citation>
    <scope>NUCLEOTIDE SEQUENCE [LARGE SCALE GENOMIC DNA]</scope>
    <source>
        <strain evidence="5 6">1A</strain>
    </source>
</reference>
<feature type="domain" description="DnaB/C C-terminal" evidence="3">
    <location>
        <begin position="309"/>
        <end position="374"/>
    </location>
</feature>
<accession>A0A7H9EJ69</accession>
<evidence type="ECO:0000313" key="5">
    <source>
        <dbReference type="EMBL" id="QLL77706.1"/>
    </source>
</evidence>
<dbReference type="EMBL" id="CP047418">
    <property type="protein sequence ID" value="QLL77706.1"/>
    <property type="molecule type" value="Genomic_DNA"/>
</dbReference>
<evidence type="ECO:0000313" key="6">
    <source>
        <dbReference type="Proteomes" id="UP000510886"/>
    </source>
</evidence>
<dbReference type="Proteomes" id="UP000510886">
    <property type="component" value="Chromosome"/>
</dbReference>
<evidence type="ECO:0000256" key="2">
    <source>
        <dbReference type="SAM" id="MobiDB-lite"/>
    </source>
</evidence>
<dbReference type="InterPro" id="IPR058660">
    <property type="entry name" value="WHD_DnaB"/>
</dbReference>
<proteinExistence type="inferred from homology"/>
<evidence type="ECO:0000259" key="3">
    <source>
        <dbReference type="Pfam" id="PF07261"/>
    </source>
</evidence>
<dbReference type="InterPro" id="IPR006343">
    <property type="entry name" value="DnaB/C_C"/>
</dbReference>
<evidence type="ECO:0000256" key="1">
    <source>
        <dbReference type="ARBA" id="ARBA00093462"/>
    </source>
</evidence>
<dbReference type="RefSeq" id="WP_180849501.1">
    <property type="nucleotide sequence ID" value="NZ_CP047418.1"/>
</dbReference>
<sequence length="449" mass="50179">MEQQWQHLAGNDGYVVIATDNISGADLATITRLYQPIVGPGAVGLYATLQTTLTPEPLVSERRPLKDLFVQLNFGIEDLATAAQQLVQFNLLQVVRQHDQLGNWVLLVMNPPLSPTRFFDDPQLSERLTASIGTGMAAAWKRELSFNTPAIQQLLRQAVGDQVRTKQSPIWADVAVTLPATNPIDFEFVDQLLHKKTYLDTSNFKQNIRVAYSVGVMYGLNELALVNLIDSVADEQGHVDFNQLSNQAMARYSSQAKVGKKRTAADQTSTEVKLTAAEQNLATAAKAYPPMAFLQAIFEQKNAARNTASFPTRADKYVVQNLLQQGIAPGIINIMLHYYLVDQNFDNLRASTVERTISNWGANRVRTPEQAIVYVRQWKEKRTQDRTARRQKQRVFSKEKLPQWAQTQAQTQKPGQGKRANAKAMGQSESQTKNDIDQGLADLDRLLGK</sequence>
<name>A0A7H9EJ69_9LACO</name>
<evidence type="ECO:0000259" key="4">
    <source>
        <dbReference type="Pfam" id="PF25888"/>
    </source>
</evidence>
<feature type="region of interest" description="Disordered" evidence="2">
    <location>
        <begin position="383"/>
        <end position="449"/>
    </location>
</feature>
<protein>
    <submittedName>
        <fullName evidence="5">Uncharacterized protein</fullName>
    </submittedName>
</protein>
<dbReference type="AlphaFoldDB" id="A0A7H9EJ69"/>
<dbReference type="KEGG" id="lsw:GTO87_03295"/>
<organism evidence="5 6">
    <name type="scientific">Ligilactobacillus saerimneri</name>
    <dbReference type="NCBI Taxonomy" id="228229"/>
    <lineage>
        <taxon>Bacteria</taxon>
        <taxon>Bacillati</taxon>
        <taxon>Bacillota</taxon>
        <taxon>Bacilli</taxon>
        <taxon>Lactobacillales</taxon>
        <taxon>Lactobacillaceae</taxon>
        <taxon>Ligilactobacillus</taxon>
    </lineage>
</organism>
<feature type="compositionally biased region" description="Polar residues" evidence="2">
    <location>
        <begin position="404"/>
        <end position="414"/>
    </location>
</feature>